<sequence length="1374" mass="154119">MNAIKASSSIGGIPLMHFTVASFATDSVIAKEDHSVDDDDETSLDELPAVGKIGPHGDDCTNPAKTDSNGGNFRVATVLNDYDGYFRGTGSDSLVKSRAHAGKDEGESSTLRLVQDFIEPFIREDKALQPIAVLQERYAALQYEESKQSPVKSVKQWFRYEQRLGNCKDLWWISVVSVPPHVAKYWGFDLSEKAALEISSSYIALCLNEWKMLEKANMGKDLLLDLCGKYKLYPETSSNEKTSETVWFKTKNAAQKNATLNLLLLINNNQSATPQSDSRKTVITEISHRKHFPQWVNRLFKLGFGSQESKQRFKLHDIKYRAALSNPLGSNLRSDNPCFITCVVSYCDSMSERSNEIITARSAGHFSKEESLENVLNSLESTLDKLSSGPSENDAPEKEFIFMSHHNAIYSEVSFPLWSTCSIGSQVFLYELKFYLSDGTSGDEKRLGNTNKLVPFSEVYGVGTCESTRIGLVLGCDLFEEYLSAEITLPCHTNTTNTSRLIFVTMCNRTCVSVSDFMAQIEEDQLHSHELDALSLMKCFNSILFENGGRTYGMTKPKKPIDILSHLESFDTSACDRTYFFLPLLRSSTDLAPSTDGLELRIDWRTVVETVNGIKTPALRRFNINPKYYFGLMCTLLGSFLVELALCSSVYSGRSSEGGEESHVCNRQTCVFAAREVPPFATKRSVIYVVVFLVYFIVVIVDKMPPSRIPTATLFNRFIKQQLGFKSLVFVLDSGEPNSSLTALSPLLPVEIISAVPIELKRSFYERFKLHLDRATYASYFQRIQKSKLKHKHESLIKAYHVRRHAEHDFTVIGNNMRDEETTSSRKVSPTHIKDLLVARGYLVPELVSLEPMPRDLLYLCQHSAQFMTALERSFSLKVAARRLLCLQTKACDLLECERVPKSSLATLVSLINEATTEDKNQKTTASIREYERLESLGDLVLLFLVTVNLFASCANQNEYVLDMFKTVIQSQGRNSVLAKGALMLGLHRLSFDKAKSIASWKSAYSPNNLSSCGAETSVVKRLSNLFESLLGASYLADPTGAMSVGILNEVSSCFDGRSTPDASPHWFASKSTCLNAGYHFKTDLPWTTELNRVRGTLLDEPSVLSVLEGGADDLFYHLLKHSGRHDLIHKMKPFPKNNSTLLIYAALFDDSLDQSGSGEDGRDTQIARLKILSILRDKMFHVGHAALLLNLAEEIYHHYPTATSGDIHFAKIYVLSDDTLAYILVKNGFHKFLFDKADQKTLQFLSYMCMADSLGEMFWANRDGWVISGGIDEFRRRVKLMNNYNTDMDPCYVGLAAGRLFGRKDYVPKDITENLVFSMKTIFGALCLSVGLKDAWILLRPIFLELFLLSPDETRRAYVNVSDLASKCVKGKH</sequence>
<evidence type="ECO:0000259" key="2">
    <source>
        <dbReference type="PROSITE" id="PS50142"/>
    </source>
</evidence>
<dbReference type="InterPro" id="IPR036389">
    <property type="entry name" value="RNase_III_sf"/>
</dbReference>
<feature type="domain" description="RNase III" evidence="2">
    <location>
        <begin position="911"/>
        <end position="1039"/>
    </location>
</feature>
<dbReference type="Proteomes" id="UP001516023">
    <property type="component" value="Unassembled WGS sequence"/>
</dbReference>
<keyword evidence="1" id="KW-0812">Transmembrane</keyword>
<keyword evidence="1" id="KW-0472">Membrane</keyword>
<evidence type="ECO:0000313" key="4">
    <source>
        <dbReference type="Proteomes" id="UP001516023"/>
    </source>
</evidence>
<reference evidence="3 4" key="1">
    <citation type="journal article" date="2020" name="G3 (Bethesda)">
        <title>Improved Reference Genome for Cyclotella cryptica CCMP332, a Model for Cell Wall Morphogenesis, Salinity Adaptation, and Lipid Production in Diatoms (Bacillariophyta).</title>
        <authorList>
            <person name="Roberts W.R."/>
            <person name="Downey K.M."/>
            <person name="Ruck E.C."/>
            <person name="Traller J.C."/>
            <person name="Alverson A.J."/>
        </authorList>
    </citation>
    <scope>NUCLEOTIDE SEQUENCE [LARGE SCALE GENOMIC DNA]</scope>
    <source>
        <strain evidence="3 4">CCMP332</strain>
    </source>
</reference>
<dbReference type="PROSITE" id="PS50142">
    <property type="entry name" value="RNASE_3_2"/>
    <property type="match status" value="2"/>
</dbReference>
<gene>
    <name evidence="3" type="ORF">HJC23_011378</name>
</gene>
<name>A0ABD3PQC2_9STRA</name>
<protein>
    <recommendedName>
        <fullName evidence="2">RNase III domain-containing protein</fullName>
    </recommendedName>
</protein>
<feature type="transmembrane region" description="Helical" evidence="1">
    <location>
        <begin position="628"/>
        <end position="646"/>
    </location>
</feature>
<keyword evidence="4" id="KW-1185">Reference proteome</keyword>
<dbReference type="Pfam" id="PF00636">
    <property type="entry name" value="Ribonuclease_3"/>
    <property type="match status" value="1"/>
</dbReference>
<accession>A0ABD3PQC2</accession>
<evidence type="ECO:0000313" key="3">
    <source>
        <dbReference type="EMBL" id="KAL3790022.1"/>
    </source>
</evidence>
<dbReference type="InterPro" id="IPR000999">
    <property type="entry name" value="RNase_III_dom"/>
</dbReference>
<evidence type="ECO:0000256" key="1">
    <source>
        <dbReference type="SAM" id="Phobius"/>
    </source>
</evidence>
<organism evidence="3 4">
    <name type="scientific">Cyclotella cryptica</name>
    <dbReference type="NCBI Taxonomy" id="29204"/>
    <lineage>
        <taxon>Eukaryota</taxon>
        <taxon>Sar</taxon>
        <taxon>Stramenopiles</taxon>
        <taxon>Ochrophyta</taxon>
        <taxon>Bacillariophyta</taxon>
        <taxon>Coscinodiscophyceae</taxon>
        <taxon>Thalassiosirophycidae</taxon>
        <taxon>Stephanodiscales</taxon>
        <taxon>Stephanodiscaceae</taxon>
        <taxon>Cyclotella</taxon>
    </lineage>
</organism>
<feature type="domain" description="RNase III" evidence="2">
    <location>
        <begin position="1178"/>
        <end position="1234"/>
    </location>
</feature>
<keyword evidence="1" id="KW-1133">Transmembrane helix</keyword>
<dbReference type="SUPFAM" id="SSF69065">
    <property type="entry name" value="RNase III domain-like"/>
    <property type="match status" value="2"/>
</dbReference>
<dbReference type="EMBL" id="JABMIG020000134">
    <property type="protein sequence ID" value="KAL3790022.1"/>
    <property type="molecule type" value="Genomic_DNA"/>
</dbReference>
<proteinExistence type="predicted"/>
<comment type="caution">
    <text evidence="3">The sequence shown here is derived from an EMBL/GenBank/DDBJ whole genome shotgun (WGS) entry which is preliminary data.</text>
</comment>
<dbReference type="Gene3D" id="1.10.1520.10">
    <property type="entry name" value="Ribonuclease III domain"/>
    <property type="match status" value="2"/>
</dbReference>
<feature type="transmembrane region" description="Helical" evidence="1">
    <location>
        <begin position="685"/>
        <end position="701"/>
    </location>
</feature>